<evidence type="ECO:0000256" key="7">
    <source>
        <dbReference type="ARBA" id="ARBA00058683"/>
    </source>
</evidence>
<evidence type="ECO:0000259" key="11">
    <source>
        <dbReference type="Pfam" id="PF00441"/>
    </source>
</evidence>
<evidence type="ECO:0000256" key="1">
    <source>
        <dbReference type="ARBA" id="ARBA00001974"/>
    </source>
</evidence>
<dbReference type="AlphaFoldDB" id="A0A3N1MAR6"/>
<evidence type="ECO:0000256" key="8">
    <source>
        <dbReference type="ARBA" id="ARBA00066694"/>
    </source>
</evidence>
<dbReference type="InterPro" id="IPR013786">
    <property type="entry name" value="AcylCoA_DH/ox_N"/>
</dbReference>
<reference evidence="15 16" key="1">
    <citation type="submission" date="2018-11" db="EMBL/GenBank/DDBJ databases">
        <title>Genomic Encyclopedia of Type Strains, Phase IV (KMG-IV): sequencing the most valuable type-strain genomes for metagenomic binning, comparative biology and taxonomic classification.</title>
        <authorList>
            <person name="Goeker M."/>
        </authorList>
    </citation>
    <scope>NUCLEOTIDE SEQUENCE [LARGE SCALE GENOMIC DNA]</scope>
    <source>
        <strain evidence="15 16">DSM 5900</strain>
    </source>
</reference>
<dbReference type="Pfam" id="PF00441">
    <property type="entry name" value="Acyl-CoA_dh_1"/>
    <property type="match status" value="1"/>
</dbReference>
<dbReference type="Gene3D" id="1.10.540.10">
    <property type="entry name" value="Acyl-CoA dehydrogenase/oxidase, N-terminal domain"/>
    <property type="match status" value="1"/>
</dbReference>
<evidence type="ECO:0000259" key="12">
    <source>
        <dbReference type="Pfam" id="PF02770"/>
    </source>
</evidence>
<dbReference type="InterPro" id="IPR009075">
    <property type="entry name" value="AcylCo_DH/oxidase_C"/>
</dbReference>
<evidence type="ECO:0000256" key="4">
    <source>
        <dbReference type="ARBA" id="ARBA00022827"/>
    </source>
</evidence>
<comment type="cofactor">
    <cofactor evidence="1 10">
        <name>FAD</name>
        <dbReference type="ChEBI" id="CHEBI:57692"/>
    </cofactor>
</comment>
<keyword evidence="16" id="KW-1185">Reference proteome</keyword>
<dbReference type="EC" id="1.3.99.41" evidence="8"/>
<keyword evidence="5 10" id="KW-0560">Oxidoreductase</keyword>
<feature type="domain" description="Acyl-CoA dehydrogenase/oxidase N-terminal" evidence="13">
    <location>
        <begin position="79"/>
        <end position="157"/>
    </location>
</feature>
<evidence type="ECO:0000313" key="16">
    <source>
        <dbReference type="Proteomes" id="UP000278222"/>
    </source>
</evidence>
<dbReference type="InterPro" id="IPR006091">
    <property type="entry name" value="Acyl-CoA_Oxase/DH_mid-dom"/>
</dbReference>
<dbReference type="EMBL" id="RJKX01000013">
    <property type="protein sequence ID" value="ROQ00359.1"/>
    <property type="molecule type" value="Genomic_DNA"/>
</dbReference>
<dbReference type="InterPro" id="IPR052166">
    <property type="entry name" value="Diverse_Acyl-CoA_DH"/>
</dbReference>
<dbReference type="InterPro" id="IPR046373">
    <property type="entry name" value="Acyl-CoA_Oxase/DH_mid-dom_sf"/>
</dbReference>
<dbReference type="Gene3D" id="2.40.110.10">
    <property type="entry name" value="Butyryl-CoA Dehydrogenase, subunit A, domain 2"/>
    <property type="match status" value="1"/>
</dbReference>
<dbReference type="InterPro" id="IPR025878">
    <property type="entry name" value="Acyl-CoA_dh-like_C_dom"/>
</dbReference>
<evidence type="ECO:0000256" key="5">
    <source>
        <dbReference type="ARBA" id="ARBA00023002"/>
    </source>
</evidence>
<evidence type="ECO:0000259" key="14">
    <source>
        <dbReference type="Pfam" id="PF12806"/>
    </source>
</evidence>
<dbReference type="PANTHER" id="PTHR42803:SF1">
    <property type="entry name" value="BROAD-SPECIFICITY LINEAR ACYL-COA DEHYDROGENASE FADE5"/>
    <property type="match status" value="1"/>
</dbReference>
<dbReference type="GO" id="GO:0016627">
    <property type="term" value="F:oxidoreductase activity, acting on the CH-CH group of donors"/>
    <property type="evidence" value="ECO:0007669"/>
    <property type="project" value="InterPro"/>
</dbReference>
<dbReference type="SUPFAM" id="SSF47203">
    <property type="entry name" value="Acyl-CoA dehydrogenase C-terminal domain-like"/>
    <property type="match status" value="1"/>
</dbReference>
<dbReference type="SUPFAM" id="SSF56645">
    <property type="entry name" value="Acyl-CoA dehydrogenase NM domain-like"/>
    <property type="match status" value="1"/>
</dbReference>
<gene>
    <name evidence="15" type="ORF">EDC65_2155</name>
</gene>
<feature type="domain" description="Acyl-CoA dehydrogenase/oxidase C-terminal" evidence="11">
    <location>
        <begin position="282"/>
        <end position="451"/>
    </location>
</feature>
<organism evidence="15 16">
    <name type="scientific">Stella humosa</name>
    <dbReference type="NCBI Taxonomy" id="94"/>
    <lineage>
        <taxon>Bacteria</taxon>
        <taxon>Pseudomonadati</taxon>
        <taxon>Pseudomonadota</taxon>
        <taxon>Alphaproteobacteria</taxon>
        <taxon>Rhodospirillales</taxon>
        <taxon>Stellaceae</taxon>
        <taxon>Stella</taxon>
    </lineage>
</organism>
<name>A0A3N1MAR6_9PROT</name>
<feature type="domain" description="Acetyl-CoA dehydrogenase-like C-terminal" evidence="14">
    <location>
        <begin position="466"/>
        <end position="590"/>
    </location>
</feature>
<dbReference type="InterPro" id="IPR036250">
    <property type="entry name" value="AcylCo_DH-like_C"/>
</dbReference>
<dbReference type="FunFam" id="2.40.110.10:FF:000031">
    <property type="entry name" value="Acyl-CoA dehydrogenase, putative"/>
    <property type="match status" value="1"/>
</dbReference>
<dbReference type="PANTHER" id="PTHR42803">
    <property type="entry name" value="ACYL-COA DEHYDROGENASE"/>
    <property type="match status" value="1"/>
</dbReference>
<keyword evidence="4 10" id="KW-0274">FAD</keyword>
<comment type="catalytic activity">
    <reaction evidence="6">
        <text>3-(methylsulfanyl)propanoyl-CoA + oxidized [electron-transfer flavoprotein] + H(+) = 3-(methylsulfanyl)acryloyl-CoA + reduced [electron-transfer flavoprotein]</text>
        <dbReference type="Rhea" id="RHEA:52612"/>
        <dbReference type="Rhea" id="RHEA-COMP:10685"/>
        <dbReference type="Rhea" id="RHEA-COMP:10686"/>
        <dbReference type="ChEBI" id="CHEBI:15378"/>
        <dbReference type="ChEBI" id="CHEBI:57692"/>
        <dbReference type="ChEBI" id="CHEBI:58307"/>
        <dbReference type="ChEBI" id="CHEBI:82815"/>
        <dbReference type="ChEBI" id="CHEBI:84994"/>
        <dbReference type="EC" id="1.3.99.41"/>
    </reaction>
    <physiologicalReaction direction="left-to-right" evidence="6">
        <dbReference type="Rhea" id="RHEA:52613"/>
    </physiologicalReaction>
</comment>
<feature type="domain" description="Acyl-CoA oxidase/dehydrogenase middle" evidence="12">
    <location>
        <begin position="161"/>
        <end position="270"/>
    </location>
</feature>
<dbReference type="OrthoDB" id="5510711at2"/>
<evidence type="ECO:0000313" key="15">
    <source>
        <dbReference type="EMBL" id="ROQ00359.1"/>
    </source>
</evidence>
<evidence type="ECO:0000256" key="2">
    <source>
        <dbReference type="ARBA" id="ARBA00009347"/>
    </source>
</evidence>
<dbReference type="RefSeq" id="WP_123689649.1">
    <property type="nucleotide sequence ID" value="NZ_AP019700.1"/>
</dbReference>
<dbReference type="Gene3D" id="1.20.140.10">
    <property type="entry name" value="Butyryl-CoA Dehydrogenase, subunit A, domain 3"/>
    <property type="match status" value="1"/>
</dbReference>
<proteinExistence type="inferred from homology"/>
<dbReference type="GO" id="GO:0050660">
    <property type="term" value="F:flavin adenine dinucleotide binding"/>
    <property type="evidence" value="ECO:0007669"/>
    <property type="project" value="InterPro"/>
</dbReference>
<evidence type="ECO:0000256" key="6">
    <source>
        <dbReference type="ARBA" id="ARBA00051388"/>
    </source>
</evidence>
<sequence>MPTYAAPVDDLAYVLTQVLEVQRLANLPAYADLSPDFIQDFLRGAADICEGVAQPLNQPGDSEGCRWENGSVFTPQGFRQAYKAFADGGWIGLAFDPDHGGKGLPGVLAESFYEMLAGANLAFSGYIELSEAVFTAIAAHGTDAQKRLYLPKLASGEWTGAMHLTEAHAGSDLGRVRTRAEPAGDGSYRLHGSKIFITNAEHDLADNIVNLVLARLPDGPPGARGLSLFLVPKHLPDADGNPGARNAVHCASLEHKMGLRAAPTGVIVYEGAVGELVGQPHRGLQAMFTMVNDARLGVALQGLGIAEVACQNAAHYARERHQGRVPGADAGGEAQPIIGHPDVRAMLLTQRSFIDGARALGLWVAMQIDLSRLHPDPDERRRADERAALLTPVIKAHFTDRGSEAANLALQCHGGHGFIREYGIEQFVRDVRVTQLYEGTNGIQALDLVRRKLALDEGRTLAALLDEMADAAVRSRAVPAAACFGAALESALADLRRATDWMNGQVGAAPVEAAGGATDYLRLFGLVAVGWMWVRMATVSARALDAGSGDPAFHRRKLAVGRFYMDRTLPETALLARRVARGAEGIMELDAAAF</sequence>
<evidence type="ECO:0000256" key="3">
    <source>
        <dbReference type="ARBA" id="ARBA00022630"/>
    </source>
</evidence>
<dbReference type="Proteomes" id="UP000278222">
    <property type="component" value="Unassembled WGS sequence"/>
</dbReference>
<keyword evidence="3 10" id="KW-0285">Flavoprotein</keyword>
<dbReference type="Pfam" id="PF02771">
    <property type="entry name" value="Acyl-CoA_dh_N"/>
    <property type="match status" value="1"/>
</dbReference>
<comment type="function">
    <text evidence="7">Involved in the assimilation of dimethylsulphoniopropionate (DMSP), an important compound in the fixation of carbon in marine phytoplankton, by mediating the conversion of 3-(methylthio)propanoyl-CoA (MMPA-CoA) to 3-(methylthio)acryloyl-CoA (MTA-CoA).</text>
</comment>
<dbReference type="Pfam" id="PF12806">
    <property type="entry name" value="Acyl-CoA_dh_C"/>
    <property type="match status" value="1"/>
</dbReference>
<dbReference type="InterPro" id="IPR009100">
    <property type="entry name" value="AcylCoA_DH/oxidase_NM_dom_sf"/>
</dbReference>
<accession>A0A3N1MAR6</accession>
<evidence type="ECO:0000259" key="13">
    <source>
        <dbReference type="Pfam" id="PF02771"/>
    </source>
</evidence>
<evidence type="ECO:0000256" key="9">
    <source>
        <dbReference type="ARBA" id="ARBA00069043"/>
    </source>
</evidence>
<comment type="similarity">
    <text evidence="2 10">Belongs to the acyl-CoA dehydrogenase family.</text>
</comment>
<comment type="caution">
    <text evidence="15">The sequence shown here is derived from an EMBL/GenBank/DDBJ whole genome shotgun (WGS) entry which is preliminary data.</text>
</comment>
<dbReference type="InterPro" id="IPR037069">
    <property type="entry name" value="AcylCoA_DH/ox_N_sf"/>
</dbReference>
<dbReference type="Pfam" id="PF02770">
    <property type="entry name" value="Acyl-CoA_dh_M"/>
    <property type="match status" value="1"/>
</dbReference>
<evidence type="ECO:0000256" key="10">
    <source>
        <dbReference type="RuleBase" id="RU362125"/>
    </source>
</evidence>
<protein>
    <recommendedName>
        <fullName evidence="9">3-methylmercaptopropionyl-CoA dehydrogenase</fullName>
        <ecNumber evidence="8">1.3.99.41</ecNumber>
    </recommendedName>
</protein>